<dbReference type="AlphaFoldDB" id="A0A8S3KHI3"/>
<evidence type="ECO:0008006" key="3">
    <source>
        <dbReference type="Google" id="ProtNLM"/>
    </source>
</evidence>
<reference evidence="1" key="1">
    <citation type="submission" date="2021-02" db="EMBL/GenBank/DDBJ databases">
        <authorList>
            <person name="Nowell W R."/>
        </authorList>
    </citation>
    <scope>NUCLEOTIDE SEQUENCE</scope>
</reference>
<feature type="non-terminal residue" evidence="1">
    <location>
        <position position="1"/>
    </location>
</feature>
<dbReference type="Gene3D" id="2.60.120.200">
    <property type="match status" value="1"/>
</dbReference>
<accession>A0A8S3KHI3</accession>
<dbReference type="Proteomes" id="UP000676336">
    <property type="component" value="Unassembled WGS sequence"/>
</dbReference>
<protein>
    <recommendedName>
        <fullName evidence="3">Laminin G domain-containing protein</fullName>
    </recommendedName>
</protein>
<name>A0A8S3KHI3_9BILA</name>
<evidence type="ECO:0000313" key="2">
    <source>
        <dbReference type="Proteomes" id="UP000676336"/>
    </source>
</evidence>
<proteinExistence type="predicted"/>
<dbReference type="InterPro" id="IPR013320">
    <property type="entry name" value="ConA-like_dom_sf"/>
</dbReference>
<comment type="caution">
    <text evidence="1">The sequence shown here is derived from an EMBL/GenBank/DDBJ whole genome shotgun (WGS) entry which is preliminary data.</text>
</comment>
<organism evidence="1 2">
    <name type="scientific">Rotaria magnacalcarata</name>
    <dbReference type="NCBI Taxonomy" id="392030"/>
    <lineage>
        <taxon>Eukaryota</taxon>
        <taxon>Metazoa</taxon>
        <taxon>Spiralia</taxon>
        <taxon>Gnathifera</taxon>
        <taxon>Rotifera</taxon>
        <taxon>Eurotatoria</taxon>
        <taxon>Bdelloidea</taxon>
        <taxon>Philodinida</taxon>
        <taxon>Philodinidae</taxon>
        <taxon>Rotaria</taxon>
    </lineage>
</organism>
<sequence>CQVLGRSFNQNGGAYAVYDGTTFSNRAPTRFSFDFAVQPPLADGLILLYGRNATPVNDFFWTAVEIYQSKLRFQFRDTMLSPSDITLNASTWYHVEYQVRFYRT</sequence>
<dbReference type="EMBL" id="CAJOBI010365168">
    <property type="protein sequence ID" value="CAF5227893.1"/>
    <property type="molecule type" value="Genomic_DNA"/>
</dbReference>
<evidence type="ECO:0000313" key="1">
    <source>
        <dbReference type="EMBL" id="CAF5227893.1"/>
    </source>
</evidence>
<dbReference type="SUPFAM" id="SSF49899">
    <property type="entry name" value="Concanavalin A-like lectins/glucanases"/>
    <property type="match status" value="1"/>
</dbReference>
<gene>
    <name evidence="1" type="ORF">SMN809_LOCUS85491</name>
</gene>